<organism evidence="3 4">
    <name type="scientific">Shimia aestuarii</name>
    <dbReference type="NCBI Taxonomy" id="254406"/>
    <lineage>
        <taxon>Bacteria</taxon>
        <taxon>Pseudomonadati</taxon>
        <taxon>Pseudomonadota</taxon>
        <taxon>Alphaproteobacteria</taxon>
        <taxon>Rhodobacterales</taxon>
        <taxon>Roseobacteraceae</taxon>
    </lineage>
</organism>
<evidence type="ECO:0000256" key="2">
    <source>
        <dbReference type="SAM" id="Phobius"/>
    </source>
</evidence>
<evidence type="ECO:0000313" key="3">
    <source>
        <dbReference type="EMBL" id="SFL61837.1"/>
    </source>
</evidence>
<feature type="transmembrane region" description="Helical" evidence="2">
    <location>
        <begin position="78"/>
        <end position="101"/>
    </location>
</feature>
<feature type="transmembrane region" description="Helical" evidence="2">
    <location>
        <begin position="34"/>
        <end position="57"/>
    </location>
</feature>
<dbReference type="EMBL" id="FOTQ01000001">
    <property type="protein sequence ID" value="SFL61837.1"/>
    <property type="molecule type" value="Genomic_DNA"/>
</dbReference>
<reference evidence="3 4" key="1">
    <citation type="submission" date="2016-10" db="EMBL/GenBank/DDBJ databases">
        <authorList>
            <person name="de Groot N.N."/>
        </authorList>
    </citation>
    <scope>NUCLEOTIDE SEQUENCE [LARGE SCALE GENOMIC DNA]</scope>
    <source>
        <strain evidence="3 4">DSM 15283</strain>
    </source>
</reference>
<keyword evidence="2" id="KW-1133">Transmembrane helix</keyword>
<accession>A0A1I4J6H3</accession>
<feature type="region of interest" description="Disordered" evidence="1">
    <location>
        <begin position="124"/>
        <end position="149"/>
    </location>
</feature>
<keyword evidence="2" id="KW-0812">Transmembrane</keyword>
<protein>
    <submittedName>
        <fullName evidence="3">Uncharacterized protein</fullName>
    </submittedName>
</protein>
<keyword evidence="4" id="KW-1185">Reference proteome</keyword>
<sequence>MSETSVSGAGAAAINPAAPEHLPSYIVAADGSDFLFTVMTVFTVLLILGIGILYLTLHAMPEKLAHKSNHTQMQVVGILALLALFTHNNLFWVIALLVAAFRPPDFMTPLTSIADSLASMAGKKDAPDEDVEAPSVPEGAALKPADGGH</sequence>
<evidence type="ECO:0000256" key="1">
    <source>
        <dbReference type="SAM" id="MobiDB-lite"/>
    </source>
</evidence>
<gene>
    <name evidence="3" type="ORF">SAMN04488042_101881</name>
</gene>
<dbReference type="Proteomes" id="UP000199144">
    <property type="component" value="Unassembled WGS sequence"/>
</dbReference>
<evidence type="ECO:0000313" key="4">
    <source>
        <dbReference type="Proteomes" id="UP000199144"/>
    </source>
</evidence>
<dbReference type="AlphaFoldDB" id="A0A1I4J6H3"/>
<dbReference type="OrthoDB" id="6228405at2"/>
<proteinExistence type="predicted"/>
<dbReference type="RefSeq" id="WP_093091216.1">
    <property type="nucleotide sequence ID" value="NZ_FOTQ01000001.1"/>
</dbReference>
<name>A0A1I4J6H3_9RHOB</name>
<keyword evidence="2" id="KW-0472">Membrane</keyword>
<dbReference type="STRING" id="254406.SAMN04488042_101881"/>